<accession>A0A368GUR1</accession>
<keyword evidence="2" id="KW-1185">Reference proteome</keyword>
<reference evidence="1 2" key="1">
    <citation type="submission" date="2014-10" db="EMBL/GenBank/DDBJ databases">
        <title>Draft genome of the hookworm Ancylostoma caninum.</title>
        <authorList>
            <person name="Mitreva M."/>
        </authorList>
    </citation>
    <scope>NUCLEOTIDE SEQUENCE [LARGE SCALE GENOMIC DNA]</scope>
    <source>
        <strain evidence="1 2">Baltimore</strain>
    </source>
</reference>
<dbReference type="AlphaFoldDB" id="A0A368GUR1"/>
<sequence>MSSLAMLPQQVGRCALIKASGSLKEQLPEQCVDPQKEGHRLNLHSGVRISSLQMQIVSTILSTFGEYV</sequence>
<protein>
    <submittedName>
        <fullName evidence="1">Uncharacterized protein</fullName>
    </submittedName>
</protein>
<organism evidence="1 2">
    <name type="scientific">Ancylostoma caninum</name>
    <name type="common">Dog hookworm</name>
    <dbReference type="NCBI Taxonomy" id="29170"/>
    <lineage>
        <taxon>Eukaryota</taxon>
        <taxon>Metazoa</taxon>
        <taxon>Ecdysozoa</taxon>
        <taxon>Nematoda</taxon>
        <taxon>Chromadorea</taxon>
        <taxon>Rhabditida</taxon>
        <taxon>Rhabditina</taxon>
        <taxon>Rhabditomorpha</taxon>
        <taxon>Strongyloidea</taxon>
        <taxon>Ancylostomatidae</taxon>
        <taxon>Ancylostomatinae</taxon>
        <taxon>Ancylostoma</taxon>
    </lineage>
</organism>
<evidence type="ECO:0000313" key="2">
    <source>
        <dbReference type="Proteomes" id="UP000252519"/>
    </source>
</evidence>
<dbReference type="Proteomes" id="UP000252519">
    <property type="component" value="Unassembled WGS sequence"/>
</dbReference>
<comment type="caution">
    <text evidence="1">The sequence shown here is derived from an EMBL/GenBank/DDBJ whole genome shotgun (WGS) entry which is preliminary data.</text>
</comment>
<evidence type="ECO:0000313" key="1">
    <source>
        <dbReference type="EMBL" id="RCN48102.1"/>
    </source>
</evidence>
<proteinExistence type="predicted"/>
<dbReference type="EMBL" id="JOJR01000051">
    <property type="protein sequence ID" value="RCN48102.1"/>
    <property type="molecule type" value="Genomic_DNA"/>
</dbReference>
<name>A0A368GUR1_ANCCA</name>
<gene>
    <name evidence="1" type="ORF">ANCCAN_05787</name>
</gene>